<dbReference type="RefSeq" id="WP_242288815.1">
    <property type="nucleotide sequence ID" value="NZ_JAKKSL010000006.1"/>
</dbReference>
<evidence type="ECO:0000256" key="1">
    <source>
        <dbReference type="PROSITE-ProRule" id="PRU00473"/>
    </source>
</evidence>
<evidence type="ECO:0000259" key="2">
    <source>
        <dbReference type="PROSITE" id="PS51123"/>
    </source>
</evidence>
<comment type="caution">
    <text evidence="3">The sequence shown here is derived from an EMBL/GenBank/DDBJ whole genome shotgun (WGS) entry which is preliminary data.</text>
</comment>
<evidence type="ECO:0000313" key="3">
    <source>
        <dbReference type="EMBL" id="MCI2285857.1"/>
    </source>
</evidence>
<keyword evidence="1" id="KW-0472">Membrane</keyword>
<dbReference type="SUPFAM" id="SSF103088">
    <property type="entry name" value="OmpA-like"/>
    <property type="match status" value="1"/>
</dbReference>
<dbReference type="InterPro" id="IPR036737">
    <property type="entry name" value="OmpA-like_sf"/>
</dbReference>
<name>A0ABS9X9X7_9GAMM</name>
<sequence length="1201" mass="134395">MWNYPHKVIAQLTGKKNVRLHFVGHTDNQKLSSRAKAIYQSNVGLSDFRASIVAKYFQQQLALESSAITTEGKGSSLPIAANDTLIGMEKNRRVELFAWYDEEVVTAITDHSDFIRYDVCQLTKATPAPFVVTVDGKPIVAEQSANDADHQRCTDIALDNANVQLHYDNLKIQAALNVTSVVRHHDNGEEEDSITVDFQGHSNYSTFFDKAEVRIFTNNKSVQSEPEFIVALDKNNRAKWQDEEVFSILRLGEPLHYRLRVYNENGQFDETQTFALNLNQQTNTDFPIEQALLGGYGESHLSIQNIKLSGGTLTVNGDNVPNDHSVYFLGKKLPVNEQQQFVAEQIIPSGVHNVEVAVLNEQGNGQLFQRHLELKSNDWFYVGMADLTVGKNTTNGDIGLVTGDQQHFNDDMFVDGRIAFYAKGKWQDTYTITTSLDSQEEPLEDLFSNLNKKDPSSLLRRLEEENHYAVYGDDSTVVEDAPTQGRFYAKINDDKSHLMWGNFIADIKDTEFSRIERGLYGASLDWNSEALTQFGERVSNVKVFAAEAGTSAAYEELRGTGGSLYYLQNQDITQGSERVTIEVRDKDSNLVISSTPLAPGQDYDVDSLQGRILLTKPLASISSDNLIVRTGGLSGHPTYLVVNYEYTPGFEELDDLSVGGRASYWLNDNIKVGITASKEDMGIEDHQLAGLDLTFRYSAQSYLKLETAQTRGQGVAGVNSSNGGFNFSDITSSSSSNITTDDKAKAYRIESAFIFSDLGFDSDSDGGLQSRGNFYWQQRQQGFSGVGQFSQYDTDQAGVQFQLPVTDDTQTSLRLDSRDEDGGIDKLSAELNVAHQLNEHWELSAGLRIEDTETATQQSQNVGERTDLAVQLDYQDSSQWGVYGFAQGTLKHDETKLANNRVGLGGKYQVSDAVSLLGEVSEGNQGFGARIGSDYQYSDASNVYLNYELDPDRTDNGLVGRNGQLVSGVRHRFTDAVNVYGEERYQHGSNRVGLTHAYGIEFLPSEQWVLGLSYENGELEDAEQATIKRNAIALNAGYATKNFKYGTALEFRQDEQGEQQRDSYLVRNNLSYKVNPDWRAQLRIDFAISDSSIEDQLNSDYTEGLLGFAYRPVDNDKFNALATYNYLYDLAPIDQYTNNGQQNNYQQRSHVFAFDANYDLTTRGQLEQNTHIKWVKFVKAVKKVFGMTALPIYMWLERIGM</sequence>
<dbReference type="InterPro" id="IPR006665">
    <property type="entry name" value="OmpA-like"/>
</dbReference>
<dbReference type="Gene3D" id="3.30.1330.60">
    <property type="entry name" value="OmpA-like domain"/>
    <property type="match status" value="1"/>
</dbReference>
<reference evidence="3" key="1">
    <citation type="submission" date="2022-01" db="EMBL/GenBank/DDBJ databases">
        <title>Colwellia maritima, isolated from seawater.</title>
        <authorList>
            <person name="Kristyanto S."/>
            <person name="Jung J."/>
            <person name="Jeon C.O."/>
        </authorList>
    </citation>
    <scope>NUCLEOTIDE SEQUENCE</scope>
    <source>
        <strain evidence="3">MSW7</strain>
    </source>
</reference>
<dbReference type="PANTHER" id="PTHR30329:SF19">
    <property type="entry name" value="OUTER MEMBRANE PROTEIN, OMPA FAMILY"/>
    <property type="match status" value="1"/>
</dbReference>
<dbReference type="Proteomes" id="UP001139646">
    <property type="component" value="Unassembled WGS sequence"/>
</dbReference>
<dbReference type="PROSITE" id="PS51123">
    <property type="entry name" value="OMPA_2"/>
    <property type="match status" value="1"/>
</dbReference>
<gene>
    <name evidence="3" type="ORF">L3081_23815</name>
</gene>
<organism evidence="3 4">
    <name type="scientific">Colwellia maritima</name>
    <dbReference type="NCBI Taxonomy" id="2912588"/>
    <lineage>
        <taxon>Bacteria</taxon>
        <taxon>Pseudomonadati</taxon>
        <taxon>Pseudomonadota</taxon>
        <taxon>Gammaproteobacteria</taxon>
        <taxon>Alteromonadales</taxon>
        <taxon>Colwelliaceae</taxon>
        <taxon>Colwellia</taxon>
    </lineage>
</organism>
<dbReference type="EMBL" id="JAKKSL010000006">
    <property type="protein sequence ID" value="MCI2285857.1"/>
    <property type="molecule type" value="Genomic_DNA"/>
</dbReference>
<evidence type="ECO:0000313" key="4">
    <source>
        <dbReference type="Proteomes" id="UP001139646"/>
    </source>
</evidence>
<proteinExistence type="predicted"/>
<accession>A0ABS9X9X7</accession>
<protein>
    <submittedName>
        <fullName evidence="3">OmpA family protein</fullName>
    </submittedName>
</protein>
<keyword evidence="4" id="KW-1185">Reference proteome</keyword>
<dbReference type="Pfam" id="PF00691">
    <property type="entry name" value="OmpA"/>
    <property type="match status" value="1"/>
</dbReference>
<dbReference type="CDD" id="cd07185">
    <property type="entry name" value="OmpA_C-like"/>
    <property type="match status" value="1"/>
</dbReference>
<feature type="domain" description="OmpA-like" evidence="2">
    <location>
        <begin position="1"/>
        <end position="102"/>
    </location>
</feature>
<dbReference type="InterPro" id="IPR050330">
    <property type="entry name" value="Bact_OuterMem_StrucFunc"/>
</dbReference>
<dbReference type="PANTHER" id="PTHR30329">
    <property type="entry name" value="STATOR ELEMENT OF FLAGELLAR MOTOR COMPLEX"/>
    <property type="match status" value="1"/>
</dbReference>